<dbReference type="InterPro" id="IPR000073">
    <property type="entry name" value="AB_hydrolase_1"/>
</dbReference>
<evidence type="ECO:0000313" key="2">
    <source>
        <dbReference type="EMBL" id="MBB5803644.1"/>
    </source>
</evidence>
<dbReference type="Gene3D" id="3.40.50.1820">
    <property type="entry name" value="alpha/beta hydrolase"/>
    <property type="match status" value="1"/>
</dbReference>
<dbReference type="Proteomes" id="UP000552097">
    <property type="component" value="Unassembled WGS sequence"/>
</dbReference>
<sequence length="280" mass="30275">MTDFELPPTATRRRAASGAAPQRILLLHGMANSSAVWDAALPLFAPHVEVWAADLPWRGGAEPGWSHHPDPAHWIADVLGTVPGGVDAVVAHSFSAVLTLELLAREAADGVDVAEAHGVRGMVLVSPFYRRTTEEFRFEVVGKLVHEFELAMREGIRTRTGRRIDEAIHAEMTRLVCERVGPYGWLRFLGSYLRTPWLRPELLGLPCATIAGSLDRTAPSAEAQVLADVLPVGRAHLFEGCGHFPMIEQPAAFASTVDTFLESVTVPAGTAVPVTGGRQL</sequence>
<evidence type="ECO:0000259" key="1">
    <source>
        <dbReference type="Pfam" id="PF12697"/>
    </source>
</evidence>
<evidence type="ECO:0000313" key="3">
    <source>
        <dbReference type="Proteomes" id="UP000552097"/>
    </source>
</evidence>
<dbReference type="GO" id="GO:0003824">
    <property type="term" value="F:catalytic activity"/>
    <property type="evidence" value="ECO:0007669"/>
    <property type="project" value="UniProtKB-ARBA"/>
</dbReference>
<dbReference type="PANTHER" id="PTHR43689:SF8">
    <property type="entry name" value="ALPHA_BETA-HYDROLASES SUPERFAMILY PROTEIN"/>
    <property type="match status" value="1"/>
</dbReference>
<reference evidence="2 3" key="1">
    <citation type="submission" date="2020-08" db="EMBL/GenBank/DDBJ databases">
        <title>Sequencing the genomes of 1000 actinobacteria strains.</title>
        <authorList>
            <person name="Klenk H.-P."/>
        </authorList>
    </citation>
    <scope>NUCLEOTIDE SEQUENCE [LARGE SCALE GENOMIC DNA]</scope>
    <source>
        <strain evidence="2 3">DSM 45486</strain>
    </source>
</reference>
<dbReference type="AlphaFoldDB" id="A0A7W9HJV6"/>
<keyword evidence="3" id="KW-1185">Reference proteome</keyword>
<dbReference type="SUPFAM" id="SSF53474">
    <property type="entry name" value="alpha/beta-Hydrolases"/>
    <property type="match status" value="1"/>
</dbReference>
<gene>
    <name evidence="2" type="ORF">F4560_003412</name>
</gene>
<dbReference type="EMBL" id="JACHMO010000001">
    <property type="protein sequence ID" value="MBB5803644.1"/>
    <property type="molecule type" value="Genomic_DNA"/>
</dbReference>
<feature type="domain" description="AB hydrolase-1" evidence="1">
    <location>
        <begin position="24"/>
        <end position="255"/>
    </location>
</feature>
<organism evidence="2 3">
    <name type="scientific">Saccharothrix ecbatanensis</name>
    <dbReference type="NCBI Taxonomy" id="1105145"/>
    <lineage>
        <taxon>Bacteria</taxon>
        <taxon>Bacillati</taxon>
        <taxon>Actinomycetota</taxon>
        <taxon>Actinomycetes</taxon>
        <taxon>Pseudonocardiales</taxon>
        <taxon>Pseudonocardiaceae</taxon>
        <taxon>Saccharothrix</taxon>
    </lineage>
</organism>
<comment type="caution">
    <text evidence="2">The sequence shown here is derived from an EMBL/GenBank/DDBJ whole genome shotgun (WGS) entry which is preliminary data.</text>
</comment>
<proteinExistence type="predicted"/>
<accession>A0A7W9HJV6</accession>
<dbReference type="PANTHER" id="PTHR43689">
    <property type="entry name" value="HYDROLASE"/>
    <property type="match status" value="1"/>
</dbReference>
<name>A0A7W9HJV6_9PSEU</name>
<dbReference type="Pfam" id="PF12697">
    <property type="entry name" value="Abhydrolase_6"/>
    <property type="match status" value="1"/>
</dbReference>
<dbReference type="InterPro" id="IPR029058">
    <property type="entry name" value="AB_hydrolase_fold"/>
</dbReference>
<dbReference type="RefSeq" id="WP_221483528.1">
    <property type="nucleotide sequence ID" value="NZ_JACHMO010000001.1"/>
</dbReference>
<protein>
    <submittedName>
        <fullName evidence="2">Pimeloyl-ACP methyl ester carboxylesterase</fullName>
    </submittedName>
</protein>